<dbReference type="EMBL" id="VEPZ02001282">
    <property type="protein sequence ID" value="KAE8682381.1"/>
    <property type="molecule type" value="Genomic_DNA"/>
</dbReference>
<dbReference type="PANTHER" id="PTHR19328">
    <property type="entry name" value="HEDGEHOG-INTERACTING PROTEIN"/>
    <property type="match status" value="1"/>
</dbReference>
<evidence type="ECO:0000256" key="1">
    <source>
        <dbReference type="SAM" id="SignalP"/>
    </source>
</evidence>
<name>A0A6A2YSD8_HIBSY</name>
<protein>
    <submittedName>
        <fullName evidence="3">T30E16.31</fullName>
    </submittedName>
</protein>
<dbReference type="InterPro" id="IPR011042">
    <property type="entry name" value="6-blade_b-propeller_TolB-like"/>
</dbReference>
<dbReference type="Gene3D" id="2.120.10.30">
    <property type="entry name" value="TolB, C-terminal domain"/>
    <property type="match status" value="1"/>
</dbReference>
<feature type="chain" id="PRO_5025410148" evidence="1">
    <location>
        <begin position="24"/>
        <end position="455"/>
    </location>
</feature>
<reference evidence="3" key="1">
    <citation type="submission" date="2019-09" db="EMBL/GenBank/DDBJ databases">
        <title>Draft genome information of white flower Hibiscus syriacus.</title>
        <authorList>
            <person name="Kim Y.-M."/>
        </authorList>
    </citation>
    <scope>NUCLEOTIDE SEQUENCE [LARGE SCALE GENOMIC DNA]</scope>
    <source>
        <strain evidence="3">YM2019G1</strain>
    </source>
</reference>
<dbReference type="PANTHER" id="PTHR19328:SF66">
    <property type="entry name" value="CATALYTICS"/>
    <property type="match status" value="1"/>
</dbReference>
<dbReference type="Pfam" id="PF07995">
    <property type="entry name" value="GSDH"/>
    <property type="match status" value="1"/>
</dbReference>
<sequence length="455" mass="50034">MAGVLTIIFSFHCLLLHIDLCSLHPLCANFSRNQFKSMNVSAAGCASVLKSILCSRCDQYSSEIYLIEYEPRAVPFLCNSSISAGSSQSQHAKIDYCSEVWDKCHNGSFFDEFGGASDDGATCFNGGLVLLNSSENLSPPSGICLEKIGNGTYLNMVAHPDGSNGVFLSNQDGKLWSSIGPKRKPNRACKPDPAINPVGGPSVQAHQKGLIVPSPKKTNGRRRARVNHAPVKFRKSTENFDRTARQPTNENGTERAVQGANPSLTITDSRIRHIFGAEDISELHLWGNYLIPKDNPFHEDNEKLPEIWAMGFRNPWRCSFDSERPFYFLCADVGQDRYEEVDIVTNGGNYGWRVYEGPILYNSFVANKSSNLINANFPAIVYNHSSVNIVEGSAAITGGYFYRSMTDSCLYGRVAETSQQLSFPVECANDSPMQSNAAQPESTSSALGFILFWPG</sequence>
<evidence type="ECO:0000313" key="4">
    <source>
        <dbReference type="Proteomes" id="UP000436088"/>
    </source>
</evidence>
<keyword evidence="1" id="KW-0732">Signal</keyword>
<dbReference type="InterPro" id="IPR011041">
    <property type="entry name" value="Quinoprot_gluc/sorb_DH_b-prop"/>
</dbReference>
<dbReference type="Proteomes" id="UP000436088">
    <property type="component" value="Unassembled WGS sequence"/>
</dbReference>
<accession>A0A6A2YSD8</accession>
<evidence type="ECO:0000259" key="2">
    <source>
        <dbReference type="Pfam" id="PF07995"/>
    </source>
</evidence>
<feature type="domain" description="Glucose/Sorbosone dehydrogenase" evidence="2">
    <location>
        <begin position="291"/>
        <end position="414"/>
    </location>
</feature>
<comment type="caution">
    <text evidence="3">The sequence shown here is derived from an EMBL/GenBank/DDBJ whole genome shotgun (WGS) entry which is preliminary data.</text>
</comment>
<feature type="signal peptide" evidence="1">
    <location>
        <begin position="1"/>
        <end position="23"/>
    </location>
</feature>
<evidence type="ECO:0000313" key="3">
    <source>
        <dbReference type="EMBL" id="KAE8682381.1"/>
    </source>
</evidence>
<gene>
    <name evidence="3" type="ORF">F3Y22_tig00111244pilonHSYRG00016</name>
</gene>
<organism evidence="3 4">
    <name type="scientific">Hibiscus syriacus</name>
    <name type="common">Rose of Sharon</name>
    <dbReference type="NCBI Taxonomy" id="106335"/>
    <lineage>
        <taxon>Eukaryota</taxon>
        <taxon>Viridiplantae</taxon>
        <taxon>Streptophyta</taxon>
        <taxon>Embryophyta</taxon>
        <taxon>Tracheophyta</taxon>
        <taxon>Spermatophyta</taxon>
        <taxon>Magnoliopsida</taxon>
        <taxon>eudicotyledons</taxon>
        <taxon>Gunneridae</taxon>
        <taxon>Pentapetalae</taxon>
        <taxon>rosids</taxon>
        <taxon>malvids</taxon>
        <taxon>Malvales</taxon>
        <taxon>Malvaceae</taxon>
        <taxon>Malvoideae</taxon>
        <taxon>Hibiscus</taxon>
    </lineage>
</organism>
<proteinExistence type="predicted"/>
<dbReference type="SUPFAM" id="SSF50952">
    <property type="entry name" value="Soluble quinoprotein glucose dehydrogenase"/>
    <property type="match status" value="1"/>
</dbReference>
<keyword evidence="4" id="KW-1185">Reference proteome</keyword>
<dbReference type="InterPro" id="IPR012938">
    <property type="entry name" value="Glc/Sorbosone_DH"/>
</dbReference>
<dbReference type="AlphaFoldDB" id="A0A6A2YSD8"/>